<dbReference type="InterPro" id="IPR052159">
    <property type="entry name" value="Competence_DNA_uptake"/>
</dbReference>
<dbReference type="InterPro" id="IPR001279">
    <property type="entry name" value="Metallo-B-lactamas"/>
</dbReference>
<dbReference type="Pfam" id="PF00753">
    <property type="entry name" value="Lactamase_B"/>
    <property type="match status" value="1"/>
</dbReference>
<evidence type="ECO:0000259" key="1">
    <source>
        <dbReference type="SMART" id="SM00849"/>
    </source>
</evidence>
<evidence type="ECO:0000313" key="3">
    <source>
        <dbReference type="Proteomes" id="UP000176952"/>
    </source>
</evidence>
<reference evidence="2 3" key="1">
    <citation type="journal article" date="2016" name="Nat. Commun.">
        <title>Thousands of microbial genomes shed light on interconnected biogeochemical processes in an aquifer system.</title>
        <authorList>
            <person name="Anantharaman K."/>
            <person name="Brown C.T."/>
            <person name="Hug L.A."/>
            <person name="Sharon I."/>
            <person name="Castelle C.J."/>
            <person name="Probst A.J."/>
            <person name="Thomas B.C."/>
            <person name="Singh A."/>
            <person name="Wilkins M.J."/>
            <person name="Karaoz U."/>
            <person name="Brodie E.L."/>
            <person name="Williams K.H."/>
            <person name="Hubbard S.S."/>
            <person name="Banfield J.F."/>
        </authorList>
    </citation>
    <scope>NUCLEOTIDE SEQUENCE [LARGE SCALE GENOMIC DNA]</scope>
</reference>
<dbReference type="CDD" id="cd07731">
    <property type="entry name" value="ComA-like_MBL-fold"/>
    <property type="match status" value="1"/>
</dbReference>
<dbReference type="Proteomes" id="UP000176952">
    <property type="component" value="Unassembled WGS sequence"/>
</dbReference>
<protein>
    <recommendedName>
        <fullName evidence="1">Metallo-beta-lactamase domain-containing protein</fullName>
    </recommendedName>
</protein>
<comment type="caution">
    <text evidence="2">The sequence shown here is derived from an EMBL/GenBank/DDBJ whole genome shotgun (WGS) entry which is preliminary data.</text>
</comment>
<dbReference type="AlphaFoldDB" id="A0A1G2B3G0"/>
<dbReference type="STRING" id="1798542.A3F54_04955"/>
<proteinExistence type="predicted"/>
<organism evidence="2 3">
    <name type="scientific">Candidatus Kerfeldbacteria bacterium RIFCSPHIGHO2_12_FULL_48_17</name>
    <dbReference type="NCBI Taxonomy" id="1798542"/>
    <lineage>
        <taxon>Bacteria</taxon>
        <taxon>Candidatus Kerfeldiibacteriota</taxon>
    </lineage>
</organism>
<dbReference type="SUPFAM" id="SSF56281">
    <property type="entry name" value="Metallo-hydrolase/oxidoreductase"/>
    <property type="match status" value="1"/>
</dbReference>
<dbReference type="EMBL" id="MHKD01000019">
    <property type="protein sequence ID" value="OGY83704.1"/>
    <property type="molecule type" value="Genomic_DNA"/>
</dbReference>
<gene>
    <name evidence="2" type="ORF">A3F54_04955</name>
</gene>
<name>A0A1G2B3G0_9BACT</name>
<dbReference type="PANTHER" id="PTHR30619:SF1">
    <property type="entry name" value="RECOMBINATION PROTEIN 2"/>
    <property type="match status" value="1"/>
</dbReference>
<dbReference type="InterPro" id="IPR036866">
    <property type="entry name" value="RibonucZ/Hydroxyglut_hydro"/>
</dbReference>
<dbReference type="SMART" id="SM00849">
    <property type="entry name" value="Lactamase_B"/>
    <property type="match status" value="1"/>
</dbReference>
<accession>A0A1G2B3G0</accession>
<dbReference type="PANTHER" id="PTHR30619">
    <property type="entry name" value="DNA INTERNALIZATION/COMPETENCE PROTEIN COMEC/REC2"/>
    <property type="match status" value="1"/>
</dbReference>
<dbReference type="Gene3D" id="3.60.15.10">
    <property type="entry name" value="Ribonuclease Z/Hydroxyacylglutathione hydrolase-like"/>
    <property type="match status" value="1"/>
</dbReference>
<dbReference type="InterPro" id="IPR035681">
    <property type="entry name" value="ComA-like_MBL"/>
</dbReference>
<evidence type="ECO:0000313" key="2">
    <source>
        <dbReference type="EMBL" id="OGY83704.1"/>
    </source>
</evidence>
<sequence length="281" mass="31191">MLRKLFFCLGFATLLFGAYFWRQQAEVGRSTVVFMNVGQGDGIYVRTPSGDDIVIDTGPDLRVVHELGRQMPFYDHDIELLVVTHPDADHITGATEILRRYTVRQVVVSGKVSESAQYRAFMEEVAAGQVPLVAGRAGQVWQFGDVRFDVLYPFDDRQVEAMPPNDTTVIMHMFYGAHTFLFTGDASSVVEDIVVARYGWALRSEVLKVGHHGSKTSSSEVFLRTVAPQVAVIQSETGNQFGHPHAGVLDRLDAIGAQILRNDELGAIVMRCDVDVCELEQ</sequence>
<feature type="domain" description="Metallo-beta-lactamase" evidence="1">
    <location>
        <begin position="39"/>
        <end position="236"/>
    </location>
</feature>